<comment type="caution">
    <text evidence="1">The sequence shown here is derived from an EMBL/GenBank/DDBJ whole genome shotgun (WGS) entry which is preliminary data.</text>
</comment>
<dbReference type="Proteomes" id="UP001595947">
    <property type="component" value="Unassembled WGS sequence"/>
</dbReference>
<name>A0ABV9YPR0_9PSEU</name>
<dbReference type="InterPro" id="IPR001451">
    <property type="entry name" value="Hexapep"/>
</dbReference>
<dbReference type="SUPFAM" id="SSF51161">
    <property type="entry name" value="Trimeric LpxA-like enzymes"/>
    <property type="match status" value="1"/>
</dbReference>
<proteinExistence type="predicted"/>
<dbReference type="InterPro" id="IPR051159">
    <property type="entry name" value="Hexapeptide_acetyltransf"/>
</dbReference>
<sequence>MTSLRTAFFGEFRVSLPRTLATRHPERVTVSRGFRIRHPGHIAFAAPDARLRCGTHAFGFARGDHSGLLRLEGTLELRGNVQVGVGASWVVGEGARLVVGARTYFSPDTRIVAMNGITIGDDCAISWDVQLLDEDFHEVIVDGEARPTGAPISIGDHVWIGSRATVLKGAMIPDGTTIASGAVVSGVFTEPGTVLAGCPAKVVKRGTVWT</sequence>
<organism evidence="1 2">
    <name type="scientific">Actinomycetospora atypica</name>
    <dbReference type="NCBI Taxonomy" id="1290095"/>
    <lineage>
        <taxon>Bacteria</taxon>
        <taxon>Bacillati</taxon>
        <taxon>Actinomycetota</taxon>
        <taxon>Actinomycetes</taxon>
        <taxon>Pseudonocardiales</taxon>
        <taxon>Pseudonocardiaceae</taxon>
        <taxon>Actinomycetospora</taxon>
    </lineage>
</organism>
<dbReference type="PANTHER" id="PTHR23416:SF78">
    <property type="entry name" value="LIPOPOLYSACCHARIDE BIOSYNTHESIS O-ACETYL TRANSFERASE WBBJ-RELATED"/>
    <property type="match status" value="1"/>
</dbReference>
<evidence type="ECO:0000313" key="2">
    <source>
        <dbReference type="Proteomes" id="UP001595947"/>
    </source>
</evidence>
<dbReference type="Pfam" id="PF00132">
    <property type="entry name" value="Hexapep"/>
    <property type="match status" value="1"/>
</dbReference>
<evidence type="ECO:0000313" key="1">
    <source>
        <dbReference type="EMBL" id="MFC5064643.1"/>
    </source>
</evidence>
<keyword evidence="1" id="KW-0808">Transferase</keyword>
<accession>A0ABV9YPR0</accession>
<dbReference type="CDD" id="cd04647">
    <property type="entry name" value="LbH_MAT_like"/>
    <property type="match status" value="1"/>
</dbReference>
<dbReference type="PANTHER" id="PTHR23416">
    <property type="entry name" value="SIALIC ACID SYNTHASE-RELATED"/>
    <property type="match status" value="1"/>
</dbReference>
<dbReference type="InterPro" id="IPR011004">
    <property type="entry name" value="Trimer_LpxA-like_sf"/>
</dbReference>
<keyword evidence="1" id="KW-0012">Acyltransferase</keyword>
<dbReference type="GO" id="GO:0016746">
    <property type="term" value="F:acyltransferase activity"/>
    <property type="evidence" value="ECO:0007669"/>
    <property type="project" value="UniProtKB-KW"/>
</dbReference>
<dbReference type="RefSeq" id="WP_378037988.1">
    <property type="nucleotide sequence ID" value="NZ_JBHSIV010000025.1"/>
</dbReference>
<reference evidence="2" key="1">
    <citation type="journal article" date="2019" name="Int. J. Syst. Evol. Microbiol.">
        <title>The Global Catalogue of Microorganisms (GCM) 10K type strain sequencing project: providing services to taxonomists for standard genome sequencing and annotation.</title>
        <authorList>
            <consortium name="The Broad Institute Genomics Platform"/>
            <consortium name="The Broad Institute Genome Sequencing Center for Infectious Disease"/>
            <person name="Wu L."/>
            <person name="Ma J."/>
        </authorList>
    </citation>
    <scope>NUCLEOTIDE SEQUENCE [LARGE SCALE GENOMIC DNA]</scope>
    <source>
        <strain evidence="2">CGMCC 4.7093</strain>
    </source>
</reference>
<gene>
    <name evidence="1" type="ORF">ACFPBZ_20640</name>
</gene>
<dbReference type="EMBL" id="JBHSIV010000025">
    <property type="protein sequence ID" value="MFC5064643.1"/>
    <property type="molecule type" value="Genomic_DNA"/>
</dbReference>
<dbReference type="Gene3D" id="2.160.10.10">
    <property type="entry name" value="Hexapeptide repeat proteins"/>
    <property type="match status" value="1"/>
</dbReference>
<keyword evidence="2" id="KW-1185">Reference proteome</keyword>
<protein>
    <submittedName>
        <fullName evidence="1">Acyltransferase</fullName>
    </submittedName>
</protein>